<proteinExistence type="predicted"/>
<dbReference type="AlphaFoldDB" id="A0A3M7QB74"/>
<name>A0A3M7QB74_BRAPC</name>
<dbReference type="Proteomes" id="UP000276133">
    <property type="component" value="Unassembled WGS sequence"/>
</dbReference>
<reference evidence="1 2" key="1">
    <citation type="journal article" date="2018" name="Sci. Rep.">
        <title>Genomic signatures of local adaptation to the degree of environmental predictability in rotifers.</title>
        <authorList>
            <person name="Franch-Gras L."/>
            <person name="Hahn C."/>
            <person name="Garcia-Roger E.M."/>
            <person name="Carmona M.J."/>
            <person name="Serra M."/>
            <person name="Gomez A."/>
        </authorList>
    </citation>
    <scope>NUCLEOTIDE SEQUENCE [LARGE SCALE GENOMIC DNA]</scope>
    <source>
        <strain evidence="1">HYR1</strain>
    </source>
</reference>
<dbReference type="EMBL" id="REGN01006650">
    <property type="protein sequence ID" value="RNA08717.1"/>
    <property type="molecule type" value="Genomic_DNA"/>
</dbReference>
<organism evidence="1 2">
    <name type="scientific">Brachionus plicatilis</name>
    <name type="common">Marine rotifer</name>
    <name type="synonym">Brachionus muelleri</name>
    <dbReference type="NCBI Taxonomy" id="10195"/>
    <lineage>
        <taxon>Eukaryota</taxon>
        <taxon>Metazoa</taxon>
        <taxon>Spiralia</taxon>
        <taxon>Gnathifera</taxon>
        <taxon>Rotifera</taxon>
        <taxon>Eurotatoria</taxon>
        <taxon>Monogononta</taxon>
        <taxon>Pseudotrocha</taxon>
        <taxon>Ploima</taxon>
        <taxon>Brachionidae</taxon>
        <taxon>Brachionus</taxon>
    </lineage>
</organism>
<keyword evidence="2" id="KW-1185">Reference proteome</keyword>
<protein>
    <submittedName>
        <fullName evidence="1">Uncharacterized protein</fullName>
    </submittedName>
</protein>
<comment type="caution">
    <text evidence="1">The sequence shown here is derived from an EMBL/GenBank/DDBJ whole genome shotgun (WGS) entry which is preliminary data.</text>
</comment>
<evidence type="ECO:0000313" key="2">
    <source>
        <dbReference type="Proteomes" id="UP000276133"/>
    </source>
</evidence>
<sequence>MIKSIFCVGMSGICLKKKKPYKIEREREKRGVSIEKKRNKKTKVINILFMQIKLEKIWPTVITIHKELVVFVGDSYLDLIDGNQGDPRTRPNGSKPSFEPVHNLERGLKGSSSLPTSPSKFPSYYYYYSHSIKLPVDMVKRIVFIQGDVNLINEISGYLIYCRCVLF</sequence>
<accession>A0A3M7QB74</accession>
<gene>
    <name evidence="1" type="ORF">BpHYR1_047457</name>
</gene>
<evidence type="ECO:0000313" key="1">
    <source>
        <dbReference type="EMBL" id="RNA08717.1"/>
    </source>
</evidence>